<feature type="region of interest" description="Disordered" evidence="10">
    <location>
        <begin position="551"/>
        <end position="583"/>
    </location>
</feature>
<feature type="compositionally biased region" description="Pro residues" evidence="10">
    <location>
        <begin position="1193"/>
        <end position="1205"/>
    </location>
</feature>
<dbReference type="InterPro" id="IPR000337">
    <property type="entry name" value="GPCR_3"/>
</dbReference>
<feature type="non-terminal residue" evidence="13">
    <location>
        <position position="1"/>
    </location>
</feature>
<keyword evidence="6 11" id="KW-0472">Membrane</keyword>
<feature type="compositionally biased region" description="Low complexity" evidence="10">
    <location>
        <begin position="1075"/>
        <end position="1101"/>
    </location>
</feature>
<name>A0A3L8QA98_CHLGU</name>
<evidence type="ECO:0000256" key="2">
    <source>
        <dbReference type="ARBA" id="ARBA00022475"/>
    </source>
</evidence>
<dbReference type="InterPro" id="IPR001828">
    <property type="entry name" value="ANF_lig-bd_rcpt"/>
</dbReference>
<keyword evidence="9" id="KW-0807">Transducer</keyword>
<accession>A0A3L8QA98</accession>
<keyword evidence="4 11" id="KW-1133">Transmembrane helix</keyword>
<feature type="domain" description="G-protein coupled receptors family 3 profile" evidence="12">
    <location>
        <begin position="413"/>
        <end position="931"/>
    </location>
</feature>
<evidence type="ECO:0000256" key="1">
    <source>
        <dbReference type="ARBA" id="ARBA00004651"/>
    </source>
</evidence>
<dbReference type="InterPro" id="IPR050726">
    <property type="entry name" value="mGluR"/>
</dbReference>
<feature type="compositionally biased region" description="Polar residues" evidence="10">
    <location>
        <begin position="1168"/>
        <end position="1180"/>
    </location>
</feature>
<gene>
    <name evidence="13" type="ORF">DV515_00017796</name>
</gene>
<keyword evidence="7" id="KW-0675">Receptor</keyword>
<evidence type="ECO:0000313" key="14">
    <source>
        <dbReference type="Proteomes" id="UP000276834"/>
    </source>
</evidence>
<comment type="subcellular location">
    <subcellularLocation>
        <location evidence="1">Cell membrane</location>
        <topology evidence="1">Multi-pass membrane protein</topology>
    </subcellularLocation>
</comment>
<reference evidence="13 14" key="1">
    <citation type="journal article" date="2018" name="Proc. R. Soc. B">
        <title>A non-coding region near Follistatin controls head colour polymorphism in the Gouldian finch.</title>
        <authorList>
            <person name="Toomey M.B."/>
            <person name="Marques C.I."/>
            <person name="Andrade P."/>
            <person name="Araujo P.M."/>
            <person name="Sabatino S."/>
            <person name="Gazda M.A."/>
            <person name="Afonso S."/>
            <person name="Lopes R.J."/>
            <person name="Corbo J.C."/>
            <person name="Carneiro M."/>
        </authorList>
    </citation>
    <scope>NUCLEOTIDE SEQUENCE [LARGE SCALE GENOMIC DNA]</scope>
    <source>
        <strain evidence="13">Red01</strain>
        <tissue evidence="13">Muscle</tissue>
    </source>
</reference>
<dbReference type="Proteomes" id="UP000276834">
    <property type="component" value="Unassembled WGS sequence"/>
</dbReference>
<dbReference type="Pfam" id="PF01094">
    <property type="entry name" value="ANF_receptor"/>
    <property type="match status" value="1"/>
</dbReference>
<dbReference type="GO" id="GO:0005886">
    <property type="term" value="C:plasma membrane"/>
    <property type="evidence" value="ECO:0007669"/>
    <property type="project" value="UniProtKB-SubCell"/>
</dbReference>
<dbReference type="SUPFAM" id="SSF53822">
    <property type="entry name" value="Periplasmic binding protein-like I"/>
    <property type="match status" value="1"/>
</dbReference>
<sequence length="1205" mass="129928">AQGRFRVPRAGLGCPRQVWGRERIGRDSPYEQEGKVQFVIDAVLAMAHGLHSLLGEACPGGGLCAHMDPPDGRRLLTHIRRVAFNGTVALGHTGIWGEHWRPYWELSGITGIYWVALGRGWWHWRPYWDRLGSTGIYWGEQGEGWEHLTPSWDVLGATVGQWEGDGCTGNHTGSTGLPCTRGMLGLGGAGTPVSFNENGDAPGRYDIFQFQGGNGTGAYRAVGQWVQGLHLQVGLGPPRTPEPPGAQLRVSQWPNRGHWVGDALFPLGGCPWRAWENHGVPVGGVWGGSEEVWDVHGVFELSVVGLWCPWRVWGIHEVPDVQDVPWVFGASLGRFWEDAMAWGSNSSSPPPSVCSLPCGPGERKKPVKGLCGGYQYRADLLTCLPCAPHLRPTPNRTACRPTPVLRLSWGDPCAAVPLALATLGLMATAFVLATFVRHHETPIVKASGRELSYVLLAGIALVYAITFLMVAEPGVGVCALRRLFLGMGMSLTYAALLTKTNRIYRIFEQGAGVSPVPCPHQDQLRCHVFEPGEGHGGSGVGRQGEGLWEAGPWGEGLHKGHGTGSSLCAPHQDQPPSPWDVTSRASKRLGLPDQAEGHGVPQLPLFRARRALGVPAAPRNPPYPAGKRSVTPPRFISPTSQLVITFTLSGLQLVAAATWLLVRPPHALIDYEMGRTPDPEAARGVLRCDMAEGATLACLAYALLLMLTCTVYAVKARGVPENFNEAKPIGFAMYTTCVVWLAFGPIFFGAAQSAERVRRGVWGYLGGSLKVFGGSLWAHTVWFAFKLIFGTTQSAEKVRRGIWGIPRVIWRYPGGFLSRDQWALAIWHQWDLRFSPFGVRGILGYCFGAAVTMGAWDSWVGEWLGLGGRILGPVGFWGTVFGVQVHVQTATLTVSMSLSASVPLGLLYAPKVYVILLHPERNQPKRRGTPRLGDLRHPEIPDPQNPLPTIKLLLQTPRNRFFWVYWGAVGFFMGGGIDGDPPFSGTSPTSSSSHFVRVGGKRKFGVSLPGPPGAPLRNPKTTPGMPKCLWDPPQIALRPTQGPQNHPQEPPLSQGPLKISLSDPPRTSKPPPGSPSVSGTPQSCPQWPPLSLGLPKLPLDPSQDPPNSPCIPKPVPQTPPIPSEGPPNSPRTPPKDSQGWGKPPWWGAAVAPPRSGGTPAPAAASRGTCRSPNSGCQSRANLGGHQGLGVSPPINPEPPPPWQLP</sequence>
<feature type="transmembrane region" description="Helical" evidence="11">
    <location>
        <begin position="453"/>
        <end position="471"/>
    </location>
</feature>
<feature type="region of interest" description="Disordered" evidence="10">
    <location>
        <begin position="1002"/>
        <end position="1205"/>
    </location>
</feature>
<dbReference type="InterPro" id="IPR028082">
    <property type="entry name" value="Peripla_BP_I"/>
</dbReference>
<dbReference type="PRINTS" id="PR00248">
    <property type="entry name" value="GPCRMGR"/>
</dbReference>
<feature type="transmembrane region" description="Helical" evidence="11">
    <location>
        <begin position="483"/>
        <end position="500"/>
    </location>
</feature>
<organism evidence="13 14">
    <name type="scientific">Chloebia gouldiae</name>
    <name type="common">Gouldian finch</name>
    <name type="synonym">Erythrura gouldiae</name>
    <dbReference type="NCBI Taxonomy" id="44316"/>
    <lineage>
        <taxon>Eukaryota</taxon>
        <taxon>Metazoa</taxon>
        <taxon>Chordata</taxon>
        <taxon>Craniata</taxon>
        <taxon>Vertebrata</taxon>
        <taxon>Euteleostomi</taxon>
        <taxon>Archelosauria</taxon>
        <taxon>Archosauria</taxon>
        <taxon>Dinosauria</taxon>
        <taxon>Saurischia</taxon>
        <taxon>Theropoda</taxon>
        <taxon>Coelurosauria</taxon>
        <taxon>Aves</taxon>
        <taxon>Neognathae</taxon>
        <taxon>Neoaves</taxon>
        <taxon>Telluraves</taxon>
        <taxon>Australaves</taxon>
        <taxon>Passeriformes</taxon>
        <taxon>Passeroidea</taxon>
        <taxon>Passeridae</taxon>
        <taxon>Chloebia</taxon>
    </lineage>
</organism>
<keyword evidence="8" id="KW-0325">Glycoprotein</keyword>
<dbReference type="GO" id="GO:0004930">
    <property type="term" value="F:G protein-coupled receptor activity"/>
    <property type="evidence" value="ECO:0007669"/>
    <property type="project" value="UniProtKB-KW"/>
</dbReference>
<evidence type="ECO:0000256" key="3">
    <source>
        <dbReference type="ARBA" id="ARBA00022692"/>
    </source>
</evidence>
<feature type="transmembrane region" description="Helical" evidence="11">
    <location>
        <begin position="414"/>
        <end position="433"/>
    </location>
</feature>
<feature type="transmembrane region" description="Helical" evidence="11">
    <location>
        <begin position="961"/>
        <end position="977"/>
    </location>
</feature>
<evidence type="ECO:0000256" key="9">
    <source>
        <dbReference type="ARBA" id="ARBA00023224"/>
    </source>
</evidence>
<evidence type="ECO:0000256" key="6">
    <source>
        <dbReference type="ARBA" id="ARBA00023136"/>
    </source>
</evidence>
<keyword evidence="5" id="KW-0297">G-protein coupled receptor</keyword>
<feature type="transmembrane region" description="Helical" evidence="11">
    <location>
        <begin position="694"/>
        <end position="714"/>
    </location>
</feature>
<evidence type="ECO:0000256" key="11">
    <source>
        <dbReference type="SAM" id="Phobius"/>
    </source>
</evidence>
<evidence type="ECO:0000256" key="5">
    <source>
        <dbReference type="ARBA" id="ARBA00023040"/>
    </source>
</evidence>
<evidence type="ECO:0000256" key="8">
    <source>
        <dbReference type="ARBA" id="ARBA00023180"/>
    </source>
</evidence>
<dbReference type="PROSITE" id="PS50259">
    <property type="entry name" value="G_PROTEIN_RECEP_F3_4"/>
    <property type="match status" value="1"/>
</dbReference>
<dbReference type="InterPro" id="IPR038550">
    <property type="entry name" value="GPCR_3_9-Cys_sf"/>
</dbReference>
<dbReference type="InterPro" id="IPR017978">
    <property type="entry name" value="GPCR_3_C"/>
</dbReference>
<comment type="caution">
    <text evidence="13">The sequence shown here is derived from an EMBL/GenBank/DDBJ whole genome shotgun (WGS) entry which is preliminary data.</text>
</comment>
<evidence type="ECO:0000313" key="13">
    <source>
        <dbReference type="EMBL" id="RLV63902.1"/>
    </source>
</evidence>
<feature type="transmembrane region" description="Helical" evidence="11">
    <location>
        <begin position="837"/>
        <end position="856"/>
    </location>
</feature>
<evidence type="ECO:0000259" key="12">
    <source>
        <dbReference type="PROSITE" id="PS50259"/>
    </source>
</evidence>
<evidence type="ECO:0000256" key="10">
    <source>
        <dbReference type="SAM" id="MobiDB-lite"/>
    </source>
</evidence>
<feature type="transmembrane region" description="Helical" evidence="11">
    <location>
        <begin position="726"/>
        <end position="751"/>
    </location>
</feature>
<protein>
    <recommendedName>
        <fullName evidence="12">G-protein coupled receptors family 3 profile domain-containing protein</fullName>
    </recommendedName>
</protein>
<dbReference type="Pfam" id="PF00003">
    <property type="entry name" value="7tm_3"/>
    <property type="match status" value="2"/>
</dbReference>
<proteinExistence type="predicted"/>
<feature type="non-terminal residue" evidence="13">
    <location>
        <position position="1205"/>
    </location>
</feature>
<dbReference type="AlphaFoldDB" id="A0A3L8QA98"/>
<evidence type="ECO:0000256" key="7">
    <source>
        <dbReference type="ARBA" id="ARBA00023170"/>
    </source>
</evidence>
<feature type="compositionally biased region" description="Pro residues" evidence="10">
    <location>
        <begin position="1103"/>
        <end position="1132"/>
    </location>
</feature>
<keyword evidence="14" id="KW-1185">Reference proteome</keyword>
<keyword evidence="2" id="KW-1003">Cell membrane</keyword>
<keyword evidence="3 11" id="KW-0812">Transmembrane</keyword>
<dbReference type="EMBL" id="QUSF01001727">
    <property type="protein sequence ID" value="RLV63902.1"/>
    <property type="molecule type" value="Genomic_DNA"/>
</dbReference>
<dbReference type="PANTHER" id="PTHR24060">
    <property type="entry name" value="METABOTROPIC GLUTAMATE RECEPTOR"/>
    <property type="match status" value="1"/>
</dbReference>
<dbReference type="OrthoDB" id="425344at2759"/>
<evidence type="ECO:0000256" key="4">
    <source>
        <dbReference type="ARBA" id="ARBA00022989"/>
    </source>
</evidence>
<feature type="transmembrane region" description="Helical" evidence="11">
    <location>
        <begin position="898"/>
        <end position="917"/>
    </location>
</feature>
<dbReference type="Gene3D" id="2.10.50.30">
    <property type="entry name" value="GPCR, family 3, nine cysteines domain"/>
    <property type="match status" value="1"/>
</dbReference>
<feature type="transmembrane region" description="Helical" evidence="11">
    <location>
        <begin position="771"/>
        <end position="789"/>
    </location>
</feature>
<dbReference type="Gene3D" id="3.40.50.2300">
    <property type="match status" value="1"/>
</dbReference>